<protein>
    <submittedName>
        <fullName evidence="1">Uncharacterized protein</fullName>
    </submittedName>
</protein>
<name>A0AAD6E038_9EURO</name>
<dbReference type="RefSeq" id="XP_056751245.1">
    <property type="nucleotide sequence ID" value="XM_056899169.1"/>
</dbReference>
<proteinExistence type="predicted"/>
<keyword evidence="2" id="KW-1185">Reference proteome</keyword>
<reference evidence="1" key="1">
    <citation type="journal article" date="2023" name="IMA Fungus">
        <title>Comparative genomic study of the Penicillium genus elucidates a diverse pangenome and 15 lateral gene transfer events.</title>
        <authorList>
            <person name="Petersen C."/>
            <person name="Sorensen T."/>
            <person name="Nielsen M.R."/>
            <person name="Sondergaard T.E."/>
            <person name="Sorensen J.L."/>
            <person name="Fitzpatrick D.A."/>
            <person name="Frisvad J.C."/>
            <person name="Nielsen K.L."/>
        </authorList>
    </citation>
    <scope>NUCLEOTIDE SEQUENCE</scope>
    <source>
        <strain evidence="1">IBT 12815</strain>
    </source>
</reference>
<dbReference type="AlphaFoldDB" id="A0AAD6E038"/>
<dbReference type="Proteomes" id="UP001213799">
    <property type="component" value="Unassembled WGS sequence"/>
</dbReference>
<organism evidence="1 2">
    <name type="scientific">Penicillium hordei</name>
    <dbReference type="NCBI Taxonomy" id="40994"/>
    <lineage>
        <taxon>Eukaryota</taxon>
        <taxon>Fungi</taxon>
        <taxon>Dikarya</taxon>
        <taxon>Ascomycota</taxon>
        <taxon>Pezizomycotina</taxon>
        <taxon>Eurotiomycetes</taxon>
        <taxon>Eurotiomycetidae</taxon>
        <taxon>Eurotiales</taxon>
        <taxon>Aspergillaceae</taxon>
        <taxon>Penicillium</taxon>
    </lineage>
</organism>
<comment type="caution">
    <text evidence="1">The sequence shown here is derived from an EMBL/GenBank/DDBJ whole genome shotgun (WGS) entry which is preliminary data.</text>
</comment>
<accession>A0AAD6E038</accession>
<dbReference type="GeneID" id="81589411"/>
<reference evidence="1" key="2">
    <citation type="submission" date="2023-01" db="EMBL/GenBank/DDBJ databases">
        <authorList>
            <person name="Petersen C."/>
        </authorList>
    </citation>
    <scope>NUCLEOTIDE SEQUENCE</scope>
    <source>
        <strain evidence="1">IBT 12815</strain>
    </source>
</reference>
<sequence length="152" mass="17851">MAEFFARTPTGLPRPRTLIDLEDMAAQTVRGRRRIRQRNQNLTSRITRAVFRRDFNLDEIFKIISGEESLKNYFKIAGRPNLGRVGQTFMYKATDADELIFERYDTWSTCFGQLRSSAEKNENELEICLGYLRHHASWPRVFLYSQNLLGRP</sequence>
<gene>
    <name evidence="1" type="ORF">N7537_008114</name>
</gene>
<evidence type="ECO:0000313" key="2">
    <source>
        <dbReference type="Proteomes" id="UP001213799"/>
    </source>
</evidence>
<dbReference type="EMBL" id="JAQJAE010000004">
    <property type="protein sequence ID" value="KAJ5598030.1"/>
    <property type="molecule type" value="Genomic_DNA"/>
</dbReference>
<evidence type="ECO:0000313" key="1">
    <source>
        <dbReference type="EMBL" id="KAJ5598030.1"/>
    </source>
</evidence>